<proteinExistence type="predicted"/>
<evidence type="ECO:0000313" key="4">
    <source>
        <dbReference type="Proteomes" id="UP000805614"/>
    </source>
</evidence>
<accession>A0ABR7LR64</accession>
<dbReference type="RefSeq" id="WP_187244315.1">
    <property type="nucleotide sequence ID" value="NZ_BAAAOK010000005.1"/>
</dbReference>
<dbReference type="SUPFAM" id="SSF54427">
    <property type="entry name" value="NTF2-like"/>
    <property type="match status" value="1"/>
</dbReference>
<comment type="caution">
    <text evidence="3">The sequence shown here is derived from an EMBL/GenBank/DDBJ whole genome shotgun (WGS) entry which is preliminary data.</text>
</comment>
<dbReference type="InterPro" id="IPR037401">
    <property type="entry name" value="SnoaL-like"/>
</dbReference>
<organism evidence="3 4">
    <name type="scientific">Actinomadura alba</name>
    <dbReference type="NCBI Taxonomy" id="406431"/>
    <lineage>
        <taxon>Bacteria</taxon>
        <taxon>Bacillati</taxon>
        <taxon>Actinomycetota</taxon>
        <taxon>Actinomycetes</taxon>
        <taxon>Streptosporangiales</taxon>
        <taxon>Thermomonosporaceae</taxon>
        <taxon>Actinomadura</taxon>
    </lineage>
</organism>
<evidence type="ECO:0000256" key="1">
    <source>
        <dbReference type="SAM" id="MobiDB-lite"/>
    </source>
</evidence>
<gene>
    <name evidence="3" type="ORF">HKK74_17615</name>
</gene>
<protein>
    <submittedName>
        <fullName evidence="3">Nuclear transport factor 2 family protein</fullName>
    </submittedName>
</protein>
<dbReference type="InterPro" id="IPR032710">
    <property type="entry name" value="NTF2-like_dom_sf"/>
</dbReference>
<reference evidence="3 4" key="1">
    <citation type="submission" date="2020-06" db="EMBL/GenBank/DDBJ databases">
        <title>Actinomadura xiongansis sp. nov., isolated from soil of Baiyangdian.</title>
        <authorList>
            <person name="Zhang X."/>
        </authorList>
    </citation>
    <scope>NUCLEOTIDE SEQUENCE [LARGE SCALE GENOMIC DNA]</scope>
    <source>
        <strain evidence="3 4">HBUM206468</strain>
    </source>
</reference>
<evidence type="ECO:0000259" key="2">
    <source>
        <dbReference type="Pfam" id="PF13474"/>
    </source>
</evidence>
<evidence type="ECO:0000313" key="3">
    <source>
        <dbReference type="EMBL" id="MBC6467301.1"/>
    </source>
</evidence>
<name>A0ABR7LR64_9ACTN</name>
<dbReference type="EMBL" id="JABVEC010000012">
    <property type="protein sequence ID" value="MBC6467301.1"/>
    <property type="molecule type" value="Genomic_DNA"/>
</dbReference>
<feature type="domain" description="SnoaL-like" evidence="2">
    <location>
        <begin position="3"/>
        <end position="52"/>
    </location>
</feature>
<dbReference type="Proteomes" id="UP000805614">
    <property type="component" value="Unassembled WGS sequence"/>
</dbReference>
<dbReference type="Pfam" id="PF13474">
    <property type="entry name" value="SnoaL_3"/>
    <property type="match status" value="1"/>
</dbReference>
<feature type="region of interest" description="Disordered" evidence="1">
    <location>
        <begin position="55"/>
        <end position="78"/>
    </location>
</feature>
<dbReference type="Gene3D" id="3.10.450.50">
    <property type="match status" value="1"/>
</dbReference>
<sequence>MRSYGDTAVVDAVQRQVTTARGHDASGSFRLVAVCRVTSDGWRIAHLQLSGPLIAPTEMPSLRPSDVDGADPMNEVVR</sequence>
<keyword evidence="4" id="KW-1185">Reference proteome</keyword>